<evidence type="ECO:0000313" key="3">
    <source>
        <dbReference type="Proteomes" id="UP001497382"/>
    </source>
</evidence>
<keyword evidence="3" id="KW-1185">Reference proteome</keyword>
<protein>
    <submittedName>
        <fullName evidence="2">Uncharacterized protein</fullName>
    </submittedName>
</protein>
<organism evidence="2 3">
    <name type="scientific">Larinioides sclopetarius</name>
    <dbReference type="NCBI Taxonomy" id="280406"/>
    <lineage>
        <taxon>Eukaryota</taxon>
        <taxon>Metazoa</taxon>
        <taxon>Ecdysozoa</taxon>
        <taxon>Arthropoda</taxon>
        <taxon>Chelicerata</taxon>
        <taxon>Arachnida</taxon>
        <taxon>Araneae</taxon>
        <taxon>Araneomorphae</taxon>
        <taxon>Entelegynae</taxon>
        <taxon>Araneoidea</taxon>
        <taxon>Araneidae</taxon>
        <taxon>Larinioides</taxon>
    </lineage>
</organism>
<feature type="signal peptide" evidence="1">
    <location>
        <begin position="1"/>
        <end position="17"/>
    </location>
</feature>
<evidence type="ECO:0000313" key="2">
    <source>
        <dbReference type="EMBL" id="CAL1292615.1"/>
    </source>
</evidence>
<proteinExistence type="predicted"/>
<dbReference type="Proteomes" id="UP001497382">
    <property type="component" value="Unassembled WGS sequence"/>
</dbReference>
<comment type="caution">
    <text evidence="2">The sequence shown here is derived from an EMBL/GenBank/DDBJ whole genome shotgun (WGS) entry which is preliminary data.</text>
</comment>
<reference evidence="2 3" key="1">
    <citation type="submission" date="2024-04" db="EMBL/GenBank/DDBJ databases">
        <authorList>
            <person name="Rising A."/>
            <person name="Reimegard J."/>
            <person name="Sonavane S."/>
            <person name="Akerstrom W."/>
            <person name="Nylinder S."/>
            <person name="Hedman E."/>
            <person name="Kallberg Y."/>
        </authorList>
    </citation>
    <scope>NUCLEOTIDE SEQUENCE [LARGE SCALE GENOMIC DNA]</scope>
</reference>
<sequence length="115" mass="13276">MVELWVLLPVIMHTSFGIDWTVLEDGDFGIITRYTAIAVIQMTQILRKVGCWVDFSNENGVMKVFVLSHRFIGNIIVKHDMNAFSLYINGFGHDVKKRILLQNKRPESIRIKTII</sequence>
<dbReference type="EMBL" id="CAXIEN010000309">
    <property type="protein sequence ID" value="CAL1292615.1"/>
    <property type="molecule type" value="Genomic_DNA"/>
</dbReference>
<dbReference type="AlphaFoldDB" id="A0AAV2B8N9"/>
<gene>
    <name evidence="2" type="ORF">LARSCL_LOCUS17760</name>
</gene>
<name>A0AAV2B8N9_9ARAC</name>
<feature type="chain" id="PRO_5043337453" evidence="1">
    <location>
        <begin position="18"/>
        <end position="115"/>
    </location>
</feature>
<keyword evidence="1" id="KW-0732">Signal</keyword>
<accession>A0AAV2B8N9</accession>
<evidence type="ECO:0000256" key="1">
    <source>
        <dbReference type="SAM" id="SignalP"/>
    </source>
</evidence>